<dbReference type="AlphaFoldDB" id="A0A937FJ42"/>
<keyword evidence="6 7" id="KW-0472">Membrane</keyword>
<evidence type="ECO:0000256" key="6">
    <source>
        <dbReference type="ARBA" id="ARBA00023136"/>
    </source>
</evidence>
<comment type="caution">
    <text evidence="10">The sequence shown here is derived from an EMBL/GenBank/DDBJ whole genome shotgun (WGS) entry which is preliminary data.</text>
</comment>
<dbReference type="InterPro" id="IPR050330">
    <property type="entry name" value="Bact_OuterMem_StrucFunc"/>
</dbReference>
<dbReference type="PROSITE" id="PS51123">
    <property type="entry name" value="OMPA_2"/>
    <property type="match status" value="1"/>
</dbReference>
<keyword evidence="3" id="KW-1003">Cell membrane</keyword>
<name>A0A937FJ42_9CLOT</name>
<dbReference type="Gene3D" id="3.30.1330.60">
    <property type="entry name" value="OmpA-like domain"/>
    <property type="match status" value="1"/>
</dbReference>
<evidence type="ECO:0000256" key="4">
    <source>
        <dbReference type="ARBA" id="ARBA00022692"/>
    </source>
</evidence>
<gene>
    <name evidence="10" type="ORF">JK634_16070</name>
</gene>
<evidence type="ECO:0000313" key="10">
    <source>
        <dbReference type="EMBL" id="MBL4933332.1"/>
    </source>
</evidence>
<accession>A0A937FJ42</accession>
<keyword evidence="5 8" id="KW-1133">Transmembrane helix</keyword>
<evidence type="ECO:0000256" key="5">
    <source>
        <dbReference type="ARBA" id="ARBA00022989"/>
    </source>
</evidence>
<organism evidence="10 11">
    <name type="scientific">Clostridium paridis</name>
    <dbReference type="NCBI Taxonomy" id="2803863"/>
    <lineage>
        <taxon>Bacteria</taxon>
        <taxon>Bacillati</taxon>
        <taxon>Bacillota</taxon>
        <taxon>Clostridia</taxon>
        <taxon>Eubacteriales</taxon>
        <taxon>Clostridiaceae</taxon>
        <taxon>Clostridium</taxon>
    </lineage>
</organism>
<dbReference type="CDD" id="cd07185">
    <property type="entry name" value="OmpA_C-like"/>
    <property type="match status" value="1"/>
</dbReference>
<dbReference type="InterPro" id="IPR025713">
    <property type="entry name" value="MotB-like_N_dom"/>
</dbReference>
<dbReference type="SUPFAM" id="SSF103088">
    <property type="entry name" value="OmpA-like"/>
    <property type="match status" value="1"/>
</dbReference>
<comment type="subcellular location">
    <subcellularLocation>
        <location evidence="1">Cell membrane</location>
        <topology evidence="1">Single-pass membrane protein</topology>
    </subcellularLocation>
</comment>
<dbReference type="PANTHER" id="PTHR30329:SF21">
    <property type="entry name" value="LIPOPROTEIN YIAD-RELATED"/>
    <property type="match status" value="1"/>
</dbReference>
<feature type="domain" description="OmpA-like" evidence="9">
    <location>
        <begin position="110"/>
        <end position="231"/>
    </location>
</feature>
<evidence type="ECO:0000313" key="11">
    <source>
        <dbReference type="Proteomes" id="UP000623681"/>
    </source>
</evidence>
<protein>
    <submittedName>
        <fullName evidence="10">OmpA family protein</fullName>
    </submittedName>
</protein>
<dbReference type="EMBL" id="JAESWA010000024">
    <property type="protein sequence ID" value="MBL4933332.1"/>
    <property type="molecule type" value="Genomic_DNA"/>
</dbReference>
<evidence type="ECO:0000256" key="3">
    <source>
        <dbReference type="ARBA" id="ARBA00022475"/>
    </source>
</evidence>
<evidence type="ECO:0000256" key="2">
    <source>
        <dbReference type="ARBA" id="ARBA00008914"/>
    </source>
</evidence>
<feature type="transmembrane region" description="Helical" evidence="8">
    <location>
        <begin position="16"/>
        <end position="35"/>
    </location>
</feature>
<keyword evidence="4 8" id="KW-0812">Transmembrane</keyword>
<dbReference type="Pfam" id="PF13677">
    <property type="entry name" value="MotB_plug"/>
    <property type="match status" value="1"/>
</dbReference>
<keyword evidence="11" id="KW-1185">Reference proteome</keyword>
<dbReference type="GO" id="GO:0005886">
    <property type="term" value="C:plasma membrane"/>
    <property type="evidence" value="ECO:0007669"/>
    <property type="project" value="UniProtKB-SubCell"/>
</dbReference>
<evidence type="ECO:0000256" key="8">
    <source>
        <dbReference type="SAM" id="Phobius"/>
    </source>
</evidence>
<dbReference type="Proteomes" id="UP000623681">
    <property type="component" value="Unassembled WGS sequence"/>
</dbReference>
<evidence type="ECO:0000256" key="1">
    <source>
        <dbReference type="ARBA" id="ARBA00004162"/>
    </source>
</evidence>
<evidence type="ECO:0000259" key="9">
    <source>
        <dbReference type="PROSITE" id="PS51123"/>
    </source>
</evidence>
<dbReference type="Pfam" id="PF00691">
    <property type="entry name" value="OmpA"/>
    <property type="match status" value="1"/>
</dbReference>
<dbReference type="RefSeq" id="WP_202768775.1">
    <property type="nucleotide sequence ID" value="NZ_JAESWA010000024.1"/>
</dbReference>
<dbReference type="PANTHER" id="PTHR30329">
    <property type="entry name" value="STATOR ELEMENT OF FLAGELLAR MOTOR COMPLEX"/>
    <property type="match status" value="1"/>
</dbReference>
<comment type="similarity">
    <text evidence="2">Belongs to the MotB family.</text>
</comment>
<sequence>MKRQQEPEKENNERWLLTYSDLITLLMIFFVIMYASSNVDAQKYTQMSNSFREVFGGGKNIVGETNSVGTSTPKETINPQTDEFQNTKEEIQKIIDQNNLSDKVSISEEAIGLVVSFNDNLFFDKGKADVKEESKARLLDVAKVLKNIKNNIRVEGFTDDLPIHTKEFNSNWQLSSTRASNVTEFLVEDGNVEPTRVTAVGHGEYKPKVKNDSEENRQKNRRVDIVIVNDKYNSIGS</sequence>
<evidence type="ECO:0000256" key="7">
    <source>
        <dbReference type="PROSITE-ProRule" id="PRU00473"/>
    </source>
</evidence>
<reference evidence="10" key="1">
    <citation type="submission" date="2021-01" db="EMBL/GenBank/DDBJ databases">
        <title>Genome public.</title>
        <authorList>
            <person name="Liu C."/>
            <person name="Sun Q."/>
        </authorList>
    </citation>
    <scope>NUCLEOTIDE SEQUENCE</scope>
    <source>
        <strain evidence="10">YIM B02565</strain>
    </source>
</reference>
<dbReference type="InterPro" id="IPR036737">
    <property type="entry name" value="OmpA-like_sf"/>
</dbReference>
<dbReference type="InterPro" id="IPR006665">
    <property type="entry name" value="OmpA-like"/>
</dbReference>
<proteinExistence type="inferred from homology"/>